<sequence length="171" mass="19004">MHIDVSKIKASPGERMHLELEAPLPSLEAGGERVEFTGPARASLEVSNTGKALRVEGRLKAQLRPQCARCLEPFTMPVETEISETYYPEGGGEAAPDEREEWIPFSGDVLDITPEVLKSLMLVLPMRFVCREDCRGLCPRCGRNRNLVSCDCPGEDVDPRLAVLKDFFKSK</sequence>
<organism evidence="1 2">
    <name type="scientific">Desulfofundulus thermobenzoicus</name>
    <dbReference type="NCBI Taxonomy" id="29376"/>
    <lineage>
        <taxon>Bacteria</taxon>
        <taxon>Bacillati</taxon>
        <taxon>Bacillota</taxon>
        <taxon>Clostridia</taxon>
        <taxon>Eubacteriales</taxon>
        <taxon>Peptococcaceae</taxon>
        <taxon>Desulfofundulus</taxon>
    </lineage>
</organism>
<keyword evidence="2" id="KW-1185">Reference proteome</keyword>
<evidence type="ECO:0000313" key="2">
    <source>
        <dbReference type="Proteomes" id="UP000441717"/>
    </source>
</evidence>
<comment type="caution">
    <text evidence="1">The sequence shown here is derived from an EMBL/GenBank/DDBJ whole genome shotgun (WGS) entry which is preliminary data.</text>
</comment>
<proteinExistence type="predicted"/>
<dbReference type="Proteomes" id="UP000441717">
    <property type="component" value="Unassembled WGS sequence"/>
</dbReference>
<dbReference type="RefSeq" id="WP_152945677.1">
    <property type="nucleotide sequence ID" value="NZ_WHYR01000011.1"/>
</dbReference>
<accession>A0A6N7IQ74</accession>
<reference evidence="1 2" key="1">
    <citation type="submission" date="2019-10" db="EMBL/GenBank/DDBJ databases">
        <title>Comparative genomics of sulfur disproportionating microorganisms.</title>
        <authorList>
            <person name="Ward L.M."/>
            <person name="Bertran E."/>
            <person name="Johnston D."/>
        </authorList>
    </citation>
    <scope>NUCLEOTIDE SEQUENCE [LARGE SCALE GENOMIC DNA]</scope>
    <source>
        <strain evidence="1 2">DSM 14055</strain>
    </source>
</reference>
<dbReference type="PANTHER" id="PTHR34374">
    <property type="entry name" value="LARGE RIBOSOMAL RNA SUBUNIT ACCUMULATION PROTEIN YCED HOMOLOG 1, CHLOROPLASTIC"/>
    <property type="match status" value="1"/>
</dbReference>
<dbReference type="InterPro" id="IPR003772">
    <property type="entry name" value="YceD"/>
</dbReference>
<dbReference type="Pfam" id="PF02620">
    <property type="entry name" value="YceD"/>
    <property type="match status" value="1"/>
</dbReference>
<dbReference type="AlphaFoldDB" id="A0A6N7IQ74"/>
<evidence type="ECO:0000313" key="1">
    <source>
        <dbReference type="EMBL" id="MQL51743.1"/>
    </source>
</evidence>
<dbReference type="PANTHER" id="PTHR34374:SF1">
    <property type="entry name" value="LARGE RIBOSOMAL RNA SUBUNIT ACCUMULATION PROTEIN YCED HOMOLOG 1, CHLOROPLASTIC"/>
    <property type="match status" value="1"/>
</dbReference>
<dbReference type="OrthoDB" id="9790372at2"/>
<name>A0A6N7IQ74_9FIRM</name>
<gene>
    <name evidence="1" type="ORF">GFC01_05595</name>
</gene>
<dbReference type="EMBL" id="WHYR01000011">
    <property type="protein sequence ID" value="MQL51743.1"/>
    <property type="molecule type" value="Genomic_DNA"/>
</dbReference>
<protein>
    <submittedName>
        <fullName evidence="1">DUF177 domain-containing protein</fullName>
    </submittedName>
</protein>